<dbReference type="PhylomeDB" id="A0A0G4GXL3"/>
<organism evidence="3">
    <name type="scientific">Chromera velia CCMP2878</name>
    <dbReference type="NCBI Taxonomy" id="1169474"/>
    <lineage>
        <taxon>Eukaryota</taxon>
        <taxon>Sar</taxon>
        <taxon>Alveolata</taxon>
        <taxon>Colpodellida</taxon>
        <taxon>Chromeraceae</taxon>
        <taxon>Chromera</taxon>
    </lineage>
</organism>
<dbReference type="Gene3D" id="3.60.10.10">
    <property type="entry name" value="Endonuclease/exonuclease/phosphatase"/>
    <property type="match status" value="1"/>
</dbReference>
<dbReference type="Pfam" id="PF03372">
    <property type="entry name" value="Exo_endo_phos"/>
    <property type="match status" value="1"/>
</dbReference>
<dbReference type="EMBL" id="CDMZ01001658">
    <property type="protein sequence ID" value="CEM35787.1"/>
    <property type="molecule type" value="Genomic_DNA"/>
</dbReference>
<proteinExistence type="predicted"/>
<dbReference type="VEuPathDB" id="CryptoDB:Cvel_776"/>
<accession>A0A0G4GXL3</accession>
<evidence type="ECO:0000313" key="3">
    <source>
        <dbReference type="EMBL" id="CEM35787.1"/>
    </source>
</evidence>
<evidence type="ECO:0000259" key="2">
    <source>
        <dbReference type="Pfam" id="PF03372"/>
    </source>
</evidence>
<feature type="region of interest" description="Disordered" evidence="1">
    <location>
        <begin position="193"/>
        <end position="214"/>
    </location>
</feature>
<gene>
    <name evidence="3" type="ORF">Cvel_776</name>
</gene>
<feature type="compositionally biased region" description="Basic and acidic residues" evidence="1">
    <location>
        <begin position="199"/>
        <end position="214"/>
    </location>
</feature>
<sequence>MAATARVRDALVRFSLLNVNGVRSKEDNGSLSRWLAKKDPDLAIFTEAMNVTRDIFCGGWKGKNFSHCKWYRQQLGTRRAAHDRDGRSGGVCVLVKEERWSELKHEISLVGPSLVEVKITVGGRRVHVFGLYLPGSWSDHRDSRVPDLLKDVFGGVPLEANKVVMGDFNAHSGSLVPENLLWSCADLLLPPRDSGGVDGRGENDKGSEEPDRPSFVRMTQCSKDVDHSEKDFIQIYSDTNLIPLNGLRGEAGRESFVFSGECAYYSRQSSMSTPTSLINYVLTDPSTIQRVSDWEVDFDGIASPDHATVSFSFSPPSAEPESENALPPHQNLSDCPFLFCSNRTAPVSDEEIAPLAAAVRSFAEDRWPDLWAYHEQIEPFEEPPAPPPPPVSLHP</sequence>
<protein>
    <recommendedName>
        <fullName evidence="2">Endonuclease/exonuclease/phosphatase domain-containing protein</fullName>
    </recommendedName>
</protein>
<dbReference type="AlphaFoldDB" id="A0A0G4GXL3"/>
<feature type="domain" description="Endonuclease/exonuclease/phosphatase" evidence="2">
    <location>
        <begin position="17"/>
        <end position="178"/>
    </location>
</feature>
<evidence type="ECO:0000256" key="1">
    <source>
        <dbReference type="SAM" id="MobiDB-lite"/>
    </source>
</evidence>
<dbReference type="InterPro" id="IPR005135">
    <property type="entry name" value="Endo/exonuclease/phosphatase"/>
</dbReference>
<dbReference type="SUPFAM" id="SSF56219">
    <property type="entry name" value="DNase I-like"/>
    <property type="match status" value="1"/>
</dbReference>
<name>A0A0G4GXL3_9ALVE</name>
<reference evidence="3" key="1">
    <citation type="submission" date="2014-11" db="EMBL/GenBank/DDBJ databases">
        <authorList>
            <person name="Otto D Thomas"/>
            <person name="Naeem Raeece"/>
        </authorList>
    </citation>
    <scope>NUCLEOTIDE SEQUENCE</scope>
</reference>
<dbReference type="InterPro" id="IPR036691">
    <property type="entry name" value="Endo/exonu/phosph_ase_sf"/>
</dbReference>
<dbReference type="GO" id="GO:0003824">
    <property type="term" value="F:catalytic activity"/>
    <property type="evidence" value="ECO:0007669"/>
    <property type="project" value="InterPro"/>
</dbReference>